<comment type="similarity">
    <text evidence="20">Belongs to the peptidase M24A family. Methionine aminopeptidase type 1 subfamily.</text>
</comment>
<keyword evidence="17" id="KW-0805">Transcription regulation</keyword>
<evidence type="ECO:0000256" key="20">
    <source>
        <dbReference type="PROSITE-ProRule" id="PRU01357"/>
    </source>
</evidence>
<dbReference type="Pfam" id="PF03372">
    <property type="entry name" value="Exo_endo_phos"/>
    <property type="match status" value="1"/>
</dbReference>
<evidence type="ECO:0000256" key="10">
    <source>
        <dbReference type="ARBA" id="ARBA00022670"/>
    </source>
</evidence>
<dbReference type="PROSITE" id="PS00680">
    <property type="entry name" value="MAP_1"/>
    <property type="match status" value="1"/>
</dbReference>
<dbReference type="InterPro" id="IPR036691">
    <property type="entry name" value="Endo/exonu/phosph_ase_sf"/>
</dbReference>
<keyword evidence="11" id="KW-0540">Nuclease</keyword>
<keyword evidence="20" id="KW-0863">Zinc-finger</keyword>
<keyword evidence="18" id="KW-0804">Transcription</keyword>
<comment type="catalytic activity">
    <reaction evidence="1">
        <text>Exonucleolytic cleavage of poly(A) to 5'-AMP.</text>
        <dbReference type="EC" id="3.1.13.4"/>
    </reaction>
</comment>
<evidence type="ECO:0000256" key="5">
    <source>
        <dbReference type="ARBA" id="ARBA00010774"/>
    </source>
</evidence>
<dbReference type="Pfam" id="PF00557">
    <property type="entry name" value="Peptidase_M24"/>
    <property type="match status" value="1"/>
</dbReference>
<dbReference type="Gene3D" id="3.60.10.10">
    <property type="entry name" value="Endonuclease/exonuclease/phosphatase"/>
    <property type="match status" value="1"/>
</dbReference>
<dbReference type="InterPro" id="IPR003591">
    <property type="entry name" value="Leu-rich_rpt_typical-subtyp"/>
</dbReference>
<comment type="similarity">
    <text evidence="5">Belongs to the CCR4/nocturin family.</text>
</comment>
<proteinExistence type="inferred from homology"/>
<evidence type="ECO:0000256" key="12">
    <source>
        <dbReference type="ARBA" id="ARBA00022723"/>
    </source>
</evidence>
<keyword evidence="16" id="KW-0460">Magnesium</keyword>
<protein>
    <recommendedName>
        <fullName evidence="6">poly(A)-specific ribonuclease</fullName>
        <ecNumber evidence="6">3.1.13.4</ecNumber>
    </recommendedName>
</protein>
<dbReference type="InterPro" id="IPR000994">
    <property type="entry name" value="Pept_M24"/>
</dbReference>
<evidence type="ECO:0000256" key="15">
    <source>
        <dbReference type="ARBA" id="ARBA00022839"/>
    </source>
</evidence>
<dbReference type="PANTHER" id="PTHR43330">
    <property type="entry name" value="METHIONINE AMINOPEPTIDASE"/>
    <property type="match status" value="1"/>
</dbReference>
<evidence type="ECO:0000256" key="11">
    <source>
        <dbReference type="ARBA" id="ARBA00022722"/>
    </source>
</evidence>
<keyword evidence="13" id="KW-0677">Repeat</keyword>
<evidence type="ECO:0000256" key="18">
    <source>
        <dbReference type="ARBA" id="ARBA00023163"/>
    </source>
</evidence>
<keyword evidence="19" id="KW-0539">Nucleus</keyword>
<dbReference type="GO" id="GO:0008270">
    <property type="term" value="F:zinc ion binding"/>
    <property type="evidence" value="ECO:0007669"/>
    <property type="project" value="UniProtKB-KW"/>
</dbReference>
<dbReference type="CDD" id="cd01086">
    <property type="entry name" value="MetAP1"/>
    <property type="match status" value="1"/>
</dbReference>
<evidence type="ECO:0000256" key="17">
    <source>
        <dbReference type="ARBA" id="ARBA00023015"/>
    </source>
</evidence>
<dbReference type="EMBL" id="JABAYA010000264">
    <property type="protein sequence ID" value="KAF7721451.1"/>
    <property type="molecule type" value="Genomic_DNA"/>
</dbReference>
<evidence type="ECO:0000256" key="7">
    <source>
        <dbReference type="ARBA" id="ARBA00022438"/>
    </source>
</evidence>
<dbReference type="PROSITE" id="PS52013">
    <property type="entry name" value="ZF_C6H2"/>
    <property type="match status" value="1"/>
</dbReference>
<evidence type="ECO:0000256" key="19">
    <source>
        <dbReference type="ARBA" id="ARBA00023242"/>
    </source>
</evidence>
<dbReference type="GO" id="GO:0070006">
    <property type="term" value="F:metalloaminopeptidase activity"/>
    <property type="evidence" value="ECO:0007669"/>
    <property type="project" value="InterPro"/>
</dbReference>
<comment type="cofactor">
    <cofactor evidence="2">
        <name>Mg(2+)</name>
        <dbReference type="ChEBI" id="CHEBI:18420"/>
    </cofactor>
</comment>
<dbReference type="InterPro" id="IPR036005">
    <property type="entry name" value="Creatinase/aminopeptidase-like"/>
</dbReference>
<dbReference type="NCBIfam" id="TIGR00500">
    <property type="entry name" value="met_pdase_I"/>
    <property type="match status" value="1"/>
</dbReference>
<keyword evidence="12" id="KW-0479">Metal-binding</keyword>
<evidence type="ECO:0000256" key="2">
    <source>
        <dbReference type="ARBA" id="ARBA00001946"/>
    </source>
</evidence>
<comment type="caution">
    <text evidence="23">The sequence shown here is derived from an EMBL/GenBank/DDBJ whole genome shotgun (WGS) entry which is preliminary data.</text>
</comment>
<dbReference type="SUPFAM" id="SSF56219">
    <property type="entry name" value="DNase I-like"/>
    <property type="match status" value="1"/>
</dbReference>
<evidence type="ECO:0000313" key="24">
    <source>
        <dbReference type="Proteomes" id="UP000605846"/>
    </source>
</evidence>
<evidence type="ECO:0000256" key="6">
    <source>
        <dbReference type="ARBA" id="ARBA00012161"/>
    </source>
</evidence>
<evidence type="ECO:0000313" key="23">
    <source>
        <dbReference type="EMBL" id="KAF7721451.1"/>
    </source>
</evidence>
<dbReference type="Pfam" id="PF12799">
    <property type="entry name" value="LRR_4"/>
    <property type="match status" value="1"/>
</dbReference>
<dbReference type="SMART" id="SM00369">
    <property type="entry name" value="LRR_TYP"/>
    <property type="match status" value="3"/>
</dbReference>
<evidence type="ECO:0000256" key="3">
    <source>
        <dbReference type="ARBA" id="ARBA00004123"/>
    </source>
</evidence>
<dbReference type="GO" id="GO:0005829">
    <property type="term" value="C:cytosol"/>
    <property type="evidence" value="ECO:0007669"/>
    <property type="project" value="TreeGrafter"/>
</dbReference>
<keyword evidence="14" id="KW-0378">Hydrolase</keyword>
<keyword evidence="10" id="KW-0645">Protease</keyword>
<keyword evidence="7 23" id="KW-0031">Aminopeptidase</keyword>
<feature type="domain" description="C6H2-type" evidence="22">
    <location>
        <begin position="473"/>
        <end position="527"/>
    </location>
</feature>
<dbReference type="SUPFAM" id="SSF55920">
    <property type="entry name" value="Creatinase/aminopeptidase"/>
    <property type="match status" value="2"/>
</dbReference>
<organism evidence="23 24">
    <name type="scientific">Apophysomyces ossiformis</name>
    <dbReference type="NCBI Taxonomy" id="679940"/>
    <lineage>
        <taxon>Eukaryota</taxon>
        <taxon>Fungi</taxon>
        <taxon>Fungi incertae sedis</taxon>
        <taxon>Mucoromycota</taxon>
        <taxon>Mucoromycotina</taxon>
        <taxon>Mucoromycetes</taxon>
        <taxon>Mucorales</taxon>
        <taxon>Mucorineae</taxon>
        <taxon>Mucoraceae</taxon>
        <taxon>Apophysomyces</taxon>
    </lineage>
</organism>
<evidence type="ECO:0000256" key="8">
    <source>
        <dbReference type="ARBA" id="ARBA00022490"/>
    </source>
</evidence>
<dbReference type="GO" id="GO:0006508">
    <property type="term" value="P:proteolysis"/>
    <property type="evidence" value="ECO:0007669"/>
    <property type="project" value="UniProtKB-KW"/>
</dbReference>
<evidence type="ECO:0000256" key="9">
    <source>
        <dbReference type="ARBA" id="ARBA00022614"/>
    </source>
</evidence>
<gene>
    <name evidence="23" type="primary">METAP1_1</name>
    <name evidence="23" type="ORF">EC973_004675</name>
</gene>
<evidence type="ECO:0000256" key="1">
    <source>
        <dbReference type="ARBA" id="ARBA00001663"/>
    </source>
</evidence>
<keyword evidence="9" id="KW-0433">Leucine-rich repeat</keyword>
<dbReference type="PANTHER" id="PTHR43330:SF7">
    <property type="entry name" value="METHIONINE AMINOPEPTIDASE 1"/>
    <property type="match status" value="1"/>
</dbReference>
<dbReference type="Gene3D" id="3.80.10.10">
    <property type="entry name" value="Ribonuclease Inhibitor"/>
    <property type="match status" value="1"/>
</dbReference>
<dbReference type="InterPro" id="IPR001611">
    <property type="entry name" value="Leu-rich_rpt"/>
</dbReference>
<evidence type="ECO:0000259" key="22">
    <source>
        <dbReference type="PROSITE" id="PS52013"/>
    </source>
</evidence>
<name>A0A8H7ELC5_9FUNG</name>
<keyword evidence="20" id="KW-0862">Zinc</keyword>
<dbReference type="PROSITE" id="PS51450">
    <property type="entry name" value="LRR"/>
    <property type="match status" value="1"/>
</dbReference>
<evidence type="ECO:0000256" key="21">
    <source>
        <dbReference type="SAM" id="MobiDB-lite"/>
    </source>
</evidence>
<dbReference type="InterPro" id="IPR032675">
    <property type="entry name" value="LRR_dom_sf"/>
</dbReference>
<dbReference type="InterPro" id="IPR002467">
    <property type="entry name" value="Pept_M24A_MAP1"/>
</dbReference>
<keyword evidence="8" id="KW-0963">Cytoplasm</keyword>
<reference evidence="23" key="1">
    <citation type="submission" date="2020-01" db="EMBL/GenBank/DDBJ databases">
        <title>Genome Sequencing of Three Apophysomyces-Like Fungal Strains Confirms a Novel Fungal Genus in the Mucoromycota with divergent Burkholderia-like Endosymbiotic Bacteria.</title>
        <authorList>
            <person name="Stajich J.E."/>
            <person name="Macias A.M."/>
            <person name="Carter-House D."/>
            <person name="Lovett B."/>
            <person name="Kasson L.R."/>
            <person name="Berry K."/>
            <person name="Grigoriev I."/>
            <person name="Chang Y."/>
            <person name="Spatafora J."/>
            <person name="Kasson M.T."/>
        </authorList>
    </citation>
    <scope>NUCLEOTIDE SEQUENCE</scope>
    <source>
        <strain evidence="23">NRRL A-21654</strain>
    </source>
</reference>
<dbReference type="GO" id="GO:0004535">
    <property type="term" value="F:poly(A)-specific ribonuclease activity"/>
    <property type="evidence" value="ECO:0007669"/>
    <property type="project" value="UniProtKB-EC"/>
</dbReference>
<feature type="region of interest" description="Disordered" evidence="21">
    <location>
        <begin position="71"/>
        <end position="104"/>
    </location>
</feature>
<sequence>MVKDFATQGNVLLDHTSQMTTLTEKENDSFSATPILNLYGYQQEYPSQDVSAESPHWVQQMGRAQLARQAGSPHHHARTAAATARAHHVESKHIPGNQKRTAAEQQTVEGWSSLDLGGVGLLQVSKSLFSTYRFLTVLYLNHNQLTQVDPAIGSLTHLVTLDLSCNQIEKLPPDVGMLTNLRELLLFDNLLKILPPEIGSLYQLNLLGIEGNPLEEGVKMLLANEGFRLLEKTVVEYNQVAMHRSDLKTKDMYNRLMNKDNVAIIALLEHRERRTPIVVANSHIHWDPACADVKLIQVSLLTHEIASFMEQHGVKDTAPVILCGDFNSEPSSSVYELLSKGQIAKSHPDLLTFSYGAFTAEGLQQPLKLESAYSRIGELQFTNYTPQFKGVLDYIWHSTTHLGVSGLLGPIEEDFMVKIVGLPDPHFPSERGQMTVFVPPKSGQTGHKDYKILLTVEYCGSFVNLVMSVAVGTPVCASLDCTREAHLQCPTCLKQANNEHSFFCSQDCFKKSWGQHKTLHASTKKQYDPFPTFNYTGPLRPVYPLSPRRIVPASIAKPDYAETGIPRSEFVASRYSTIKVHTPEEIEGIRKACKVHRKVIIKVLNRIGLLTNYALHLKITREVLDIAAKSIRIGITTDEIDRIVHEATIERGAYPSPLNYNYFPKSCCTCYCDGFHGDANGTYLVGNVDEVGRKLVETTRECLDKAIAMVKPGVRYRDFGKVIEEHATKNGFSVVRAFCGHGINQLFHCAPNVPHYANNKAVGIIRPGHIFTIEPMICEGAWQDHLWPDNWTATTKDGKRSAQFEHTLLVTETGVEILT</sequence>
<dbReference type="InterPro" id="IPR025875">
    <property type="entry name" value="Leu-rich_rpt_4"/>
</dbReference>
<evidence type="ECO:0000256" key="14">
    <source>
        <dbReference type="ARBA" id="ARBA00022801"/>
    </source>
</evidence>
<dbReference type="OrthoDB" id="3209743at2759"/>
<evidence type="ECO:0000256" key="4">
    <source>
        <dbReference type="ARBA" id="ARBA00004496"/>
    </source>
</evidence>
<dbReference type="InterPro" id="IPR031615">
    <property type="entry name" value="Zfn-C6H2"/>
</dbReference>
<dbReference type="Gene3D" id="3.90.230.10">
    <property type="entry name" value="Creatinase/methionine aminopeptidase superfamily"/>
    <property type="match status" value="2"/>
</dbReference>
<dbReference type="Proteomes" id="UP000605846">
    <property type="component" value="Unassembled WGS sequence"/>
</dbReference>
<evidence type="ECO:0000256" key="16">
    <source>
        <dbReference type="ARBA" id="ARBA00022842"/>
    </source>
</evidence>
<dbReference type="GO" id="GO:0005634">
    <property type="term" value="C:nucleus"/>
    <property type="evidence" value="ECO:0007669"/>
    <property type="project" value="UniProtKB-SubCell"/>
</dbReference>
<comment type="subcellular location">
    <subcellularLocation>
        <location evidence="4">Cytoplasm</location>
    </subcellularLocation>
    <subcellularLocation>
        <location evidence="3">Nucleus</location>
    </subcellularLocation>
</comment>
<dbReference type="EC" id="3.1.13.4" evidence="6"/>
<keyword evidence="15" id="KW-0269">Exonuclease</keyword>
<accession>A0A8H7ELC5</accession>
<dbReference type="SUPFAM" id="SSF52058">
    <property type="entry name" value="L domain-like"/>
    <property type="match status" value="1"/>
</dbReference>
<dbReference type="AlphaFoldDB" id="A0A8H7ELC5"/>
<evidence type="ECO:0000256" key="13">
    <source>
        <dbReference type="ARBA" id="ARBA00022737"/>
    </source>
</evidence>
<keyword evidence="24" id="KW-1185">Reference proteome</keyword>
<dbReference type="InterPro" id="IPR005135">
    <property type="entry name" value="Endo/exonuclease/phosphatase"/>
</dbReference>
<dbReference type="Pfam" id="PF15801">
    <property type="entry name" value="zf-C6H2"/>
    <property type="match status" value="1"/>
</dbReference>